<accession>A0AAV0S6A1</accession>
<proteinExistence type="predicted"/>
<comment type="caution">
    <text evidence="2">The sequence shown here is derived from an EMBL/GenBank/DDBJ whole genome shotgun (WGS) entry which is preliminary data.</text>
</comment>
<evidence type="ECO:0000313" key="2">
    <source>
        <dbReference type="EMBL" id="CAI0627376.1"/>
    </source>
</evidence>
<feature type="region of interest" description="Disordered" evidence="1">
    <location>
        <begin position="151"/>
        <end position="170"/>
    </location>
</feature>
<protein>
    <submittedName>
        <fullName evidence="2">Uncharacterized protein</fullName>
    </submittedName>
</protein>
<feature type="compositionally biased region" description="Low complexity" evidence="1">
    <location>
        <begin position="58"/>
        <end position="76"/>
    </location>
</feature>
<keyword evidence="3" id="KW-1185">Reference proteome</keyword>
<evidence type="ECO:0000256" key="1">
    <source>
        <dbReference type="SAM" id="MobiDB-lite"/>
    </source>
</evidence>
<dbReference type="Proteomes" id="UP001154282">
    <property type="component" value="Unassembled WGS sequence"/>
</dbReference>
<reference evidence="2" key="1">
    <citation type="submission" date="2022-08" db="EMBL/GenBank/DDBJ databases">
        <authorList>
            <person name="Gutierrez-Valencia J."/>
        </authorList>
    </citation>
    <scope>NUCLEOTIDE SEQUENCE</scope>
</reference>
<organism evidence="2 3">
    <name type="scientific">Linum tenue</name>
    <dbReference type="NCBI Taxonomy" id="586396"/>
    <lineage>
        <taxon>Eukaryota</taxon>
        <taxon>Viridiplantae</taxon>
        <taxon>Streptophyta</taxon>
        <taxon>Embryophyta</taxon>
        <taxon>Tracheophyta</taxon>
        <taxon>Spermatophyta</taxon>
        <taxon>Magnoliopsida</taxon>
        <taxon>eudicotyledons</taxon>
        <taxon>Gunneridae</taxon>
        <taxon>Pentapetalae</taxon>
        <taxon>rosids</taxon>
        <taxon>fabids</taxon>
        <taxon>Malpighiales</taxon>
        <taxon>Linaceae</taxon>
        <taxon>Linum</taxon>
    </lineage>
</organism>
<gene>
    <name evidence="2" type="ORF">LITE_LOCUS51254</name>
</gene>
<dbReference type="AlphaFoldDB" id="A0AAV0S6A1"/>
<name>A0AAV0S6A1_9ROSI</name>
<sequence length="229" mass="24820">MKLKNKGKVFPSPSAAAASSDFLSVLSLLPAAILALASVLSLPDREVLAYMLTMSLKSTPPSSLSTTKKSSKKPSSNHAAAPVFGCDCFDCYTSYWFRWDSSPNRELIHQVIEAFEEHLLTAEQPKKSKRRDKTSRRVAAAAVEIASDSKLNQLLPPPPPQVTTTTDEPEIEVETVSPAASEEEERAVVLRLPPAAEGGSGHKGIGRKVLPDVFGLLNSRLWSLWGPNI</sequence>
<dbReference type="EMBL" id="CAMGYJ010000011">
    <property type="protein sequence ID" value="CAI0627376.1"/>
    <property type="molecule type" value="Genomic_DNA"/>
</dbReference>
<feature type="region of interest" description="Disordered" evidence="1">
    <location>
        <begin position="58"/>
        <end position="79"/>
    </location>
</feature>
<dbReference type="PANTHER" id="PTHR31903">
    <property type="entry name" value="F12F1.11-RELATED"/>
    <property type="match status" value="1"/>
</dbReference>
<dbReference type="PANTHER" id="PTHR31903:SF4">
    <property type="entry name" value="OS11G0490300 PROTEIN"/>
    <property type="match status" value="1"/>
</dbReference>
<evidence type="ECO:0000313" key="3">
    <source>
        <dbReference type="Proteomes" id="UP001154282"/>
    </source>
</evidence>